<dbReference type="AlphaFoldDB" id="A0A9P6Q2C3"/>
<accession>A0A9P6Q2C3</accession>
<dbReference type="GO" id="GO:0043020">
    <property type="term" value="C:NADPH oxidase complex"/>
    <property type="evidence" value="ECO:0007669"/>
    <property type="project" value="TreeGrafter"/>
</dbReference>
<sequence>MRPPIATIASILRDIWYRANNNCPLKTKRIEFFWVRRDLASFKWFQSLLAAMEGSMLAVKLNIHIYCTAVMKADQHHNLALNMIDSTADVVTGLQAQTNFDRPNFGNVFTELRNAILMAPDHAWSHTAAHGMAKSLRNESRRQSKNGVKFSFRKEHF</sequence>
<evidence type="ECO:0000259" key="3">
    <source>
        <dbReference type="Pfam" id="PF08030"/>
    </source>
</evidence>
<keyword evidence="1" id="KW-0560">Oxidoreductase</keyword>
<dbReference type="Proteomes" id="UP000807716">
    <property type="component" value="Unassembled WGS sequence"/>
</dbReference>
<evidence type="ECO:0000256" key="2">
    <source>
        <dbReference type="SAM" id="MobiDB-lite"/>
    </source>
</evidence>
<feature type="region of interest" description="Disordered" evidence="2">
    <location>
        <begin position="136"/>
        <end position="157"/>
    </location>
</feature>
<gene>
    <name evidence="4" type="ORF">DFQ27_005296</name>
</gene>
<name>A0A9P6Q2C3_9FUNG</name>
<proteinExistence type="predicted"/>
<feature type="domain" description="Ferric reductase NAD binding" evidence="3">
    <location>
        <begin position="5"/>
        <end position="112"/>
    </location>
</feature>
<protein>
    <recommendedName>
        <fullName evidence="3">Ferric reductase NAD binding domain-containing protein</fullName>
    </recommendedName>
</protein>
<reference evidence="4" key="1">
    <citation type="journal article" date="2020" name="Fungal Divers.">
        <title>Resolving the Mortierellaceae phylogeny through synthesis of multi-gene phylogenetics and phylogenomics.</title>
        <authorList>
            <person name="Vandepol N."/>
            <person name="Liber J."/>
            <person name="Desiro A."/>
            <person name="Na H."/>
            <person name="Kennedy M."/>
            <person name="Barry K."/>
            <person name="Grigoriev I.V."/>
            <person name="Miller A.N."/>
            <person name="O'Donnell K."/>
            <person name="Stajich J.E."/>
            <person name="Bonito G."/>
        </authorList>
    </citation>
    <scope>NUCLEOTIDE SEQUENCE</scope>
    <source>
        <strain evidence="4">BC1065</strain>
    </source>
</reference>
<dbReference type="Pfam" id="PF08030">
    <property type="entry name" value="NAD_binding_6"/>
    <property type="match status" value="1"/>
</dbReference>
<dbReference type="PANTHER" id="PTHR11972">
    <property type="entry name" value="NADPH OXIDASE"/>
    <property type="match status" value="1"/>
</dbReference>
<dbReference type="GO" id="GO:0016175">
    <property type="term" value="F:superoxide-generating NAD(P)H oxidase activity"/>
    <property type="evidence" value="ECO:0007669"/>
    <property type="project" value="TreeGrafter"/>
</dbReference>
<dbReference type="PANTHER" id="PTHR11972:SF39">
    <property type="entry name" value="FAD-BINDING FR-TYPE DOMAIN-CONTAINING PROTEIN"/>
    <property type="match status" value="1"/>
</dbReference>
<dbReference type="InterPro" id="IPR013121">
    <property type="entry name" value="Fe_red_NAD-bd_6"/>
</dbReference>
<dbReference type="GO" id="GO:0042554">
    <property type="term" value="P:superoxide anion generation"/>
    <property type="evidence" value="ECO:0007669"/>
    <property type="project" value="TreeGrafter"/>
</dbReference>
<dbReference type="InterPro" id="IPR039261">
    <property type="entry name" value="FNR_nucleotide-bd"/>
</dbReference>
<dbReference type="Gene3D" id="3.40.50.80">
    <property type="entry name" value="Nucleotide-binding domain of ferredoxin-NADP reductase (FNR) module"/>
    <property type="match status" value="1"/>
</dbReference>
<organism evidence="4 5">
    <name type="scientific">Actinomortierella ambigua</name>
    <dbReference type="NCBI Taxonomy" id="1343610"/>
    <lineage>
        <taxon>Eukaryota</taxon>
        <taxon>Fungi</taxon>
        <taxon>Fungi incertae sedis</taxon>
        <taxon>Mucoromycota</taxon>
        <taxon>Mortierellomycotina</taxon>
        <taxon>Mortierellomycetes</taxon>
        <taxon>Mortierellales</taxon>
        <taxon>Mortierellaceae</taxon>
        <taxon>Actinomortierella</taxon>
    </lineage>
</organism>
<dbReference type="GO" id="GO:0006952">
    <property type="term" value="P:defense response"/>
    <property type="evidence" value="ECO:0007669"/>
    <property type="project" value="TreeGrafter"/>
</dbReference>
<dbReference type="OrthoDB" id="167398at2759"/>
<evidence type="ECO:0000313" key="4">
    <source>
        <dbReference type="EMBL" id="KAG0257103.1"/>
    </source>
</evidence>
<evidence type="ECO:0000313" key="5">
    <source>
        <dbReference type="Proteomes" id="UP000807716"/>
    </source>
</evidence>
<dbReference type="EMBL" id="JAAAJB010000375">
    <property type="protein sequence ID" value="KAG0257103.1"/>
    <property type="molecule type" value="Genomic_DNA"/>
</dbReference>
<keyword evidence="5" id="KW-1185">Reference proteome</keyword>
<comment type="caution">
    <text evidence="4">The sequence shown here is derived from an EMBL/GenBank/DDBJ whole genome shotgun (WGS) entry which is preliminary data.</text>
</comment>
<dbReference type="InterPro" id="IPR050369">
    <property type="entry name" value="RBOH/FRE"/>
</dbReference>
<evidence type="ECO:0000256" key="1">
    <source>
        <dbReference type="ARBA" id="ARBA00023002"/>
    </source>
</evidence>